<dbReference type="Pfam" id="PF00440">
    <property type="entry name" value="TetR_N"/>
    <property type="match status" value="1"/>
</dbReference>
<dbReference type="SUPFAM" id="SSF46689">
    <property type="entry name" value="Homeodomain-like"/>
    <property type="match status" value="1"/>
</dbReference>
<dbReference type="PANTHER" id="PTHR30055:SF187">
    <property type="entry name" value="TRANSCRIPTIONAL REGULATORY PROTEIN"/>
    <property type="match status" value="1"/>
</dbReference>
<keyword evidence="5" id="KW-1185">Reference proteome</keyword>
<dbReference type="GO" id="GO:0003700">
    <property type="term" value="F:DNA-binding transcription factor activity"/>
    <property type="evidence" value="ECO:0007669"/>
    <property type="project" value="TreeGrafter"/>
</dbReference>
<evidence type="ECO:0000259" key="3">
    <source>
        <dbReference type="PROSITE" id="PS50977"/>
    </source>
</evidence>
<sequence length="199" mass="22474">MKSVKGRDGRTRIIEGALRRFSQDGVSATTLASLRDESGVSVGSFYHHFASKEHVFGVLYAETLNMYQEAFLAELCRHEEARAGIEAIVAFHMAWCGEHPERARLLISERPPRRTEPGGTEVAESRRAFFRQVSDWWRPHMKAGLLQPVHPTMCYVLWLGPAQEMCRLWFSGAHQPTPEEITGLSQAAWQSLRQPGAPD</sequence>
<reference evidence="4 5" key="1">
    <citation type="submission" date="2020-08" db="EMBL/GenBank/DDBJ databases">
        <title>Genomic Encyclopedia of Type Strains, Phase IV (KMG-IV): sequencing the most valuable type-strain genomes for metagenomic binning, comparative biology and taxonomic classification.</title>
        <authorList>
            <person name="Goeker M."/>
        </authorList>
    </citation>
    <scope>NUCLEOTIDE SEQUENCE [LARGE SCALE GENOMIC DNA]</scope>
    <source>
        <strain evidence="4 5">DSM 45615</strain>
    </source>
</reference>
<dbReference type="SUPFAM" id="SSF48498">
    <property type="entry name" value="Tetracyclin repressor-like, C-terminal domain"/>
    <property type="match status" value="1"/>
</dbReference>
<feature type="domain" description="HTH tetR-type" evidence="3">
    <location>
        <begin position="7"/>
        <end position="67"/>
    </location>
</feature>
<dbReference type="InterPro" id="IPR036271">
    <property type="entry name" value="Tet_transcr_reg_TetR-rel_C_sf"/>
</dbReference>
<evidence type="ECO:0000313" key="5">
    <source>
        <dbReference type="Proteomes" id="UP000578449"/>
    </source>
</evidence>
<gene>
    <name evidence="4" type="ORF">HNP84_000083</name>
</gene>
<evidence type="ECO:0000256" key="1">
    <source>
        <dbReference type="ARBA" id="ARBA00023125"/>
    </source>
</evidence>
<dbReference type="PRINTS" id="PR00455">
    <property type="entry name" value="HTHTETR"/>
</dbReference>
<organism evidence="4 5">
    <name type="scientific">Thermocatellispora tengchongensis</name>
    <dbReference type="NCBI Taxonomy" id="1073253"/>
    <lineage>
        <taxon>Bacteria</taxon>
        <taxon>Bacillati</taxon>
        <taxon>Actinomycetota</taxon>
        <taxon>Actinomycetes</taxon>
        <taxon>Streptosporangiales</taxon>
        <taxon>Streptosporangiaceae</taxon>
        <taxon>Thermocatellispora</taxon>
    </lineage>
</organism>
<dbReference type="InterPro" id="IPR009057">
    <property type="entry name" value="Homeodomain-like_sf"/>
</dbReference>
<dbReference type="PROSITE" id="PS50977">
    <property type="entry name" value="HTH_TETR_2"/>
    <property type="match status" value="1"/>
</dbReference>
<dbReference type="InterPro" id="IPR050109">
    <property type="entry name" value="HTH-type_TetR-like_transc_reg"/>
</dbReference>
<feature type="DNA-binding region" description="H-T-H motif" evidence="2">
    <location>
        <begin position="30"/>
        <end position="49"/>
    </location>
</feature>
<dbReference type="PROSITE" id="PS01081">
    <property type="entry name" value="HTH_TETR_1"/>
    <property type="match status" value="1"/>
</dbReference>
<protein>
    <submittedName>
        <fullName evidence="4">AcrR family transcriptional regulator</fullName>
    </submittedName>
</protein>
<dbReference type="GO" id="GO:0000976">
    <property type="term" value="F:transcription cis-regulatory region binding"/>
    <property type="evidence" value="ECO:0007669"/>
    <property type="project" value="TreeGrafter"/>
</dbReference>
<comment type="caution">
    <text evidence="4">The sequence shown here is derived from an EMBL/GenBank/DDBJ whole genome shotgun (WGS) entry which is preliminary data.</text>
</comment>
<dbReference type="Gene3D" id="1.10.357.10">
    <property type="entry name" value="Tetracycline Repressor, domain 2"/>
    <property type="match status" value="1"/>
</dbReference>
<dbReference type="Proteomes" id="UP000578449">
    <property type="component" value="Unassembled WGS sequence"/>
</dbReference>
<dbReference type="InterPro" id="IPR023772">
    <property type="entry name" value="DNA-bd_HTH_TetR-type_CS"/>
</dbReference>
<dbReference type="EMBL" id="JACHGN010000001">
    <property type="protein sequence ID" value="MBB5130395.1"/>
    <property type="molecule type" value="Genomic_DNA"/>
</dbReference>
<name>A0A840P2Y3_9ACTN</name>
<dbReference type="InterPro" id="IPR001647">
    <property type="entry name" value="HTH_TetR"/>
</dbReference>
<evidence type="ECO:0000256" key="2">
    <source>
        <dbReference type="PROSITE-ProRule" id="PRU00335"/>
    </source>
</evidence>
<evidence type="ECO:0000313" key="4">
    <source>
        <dbReference type="EMBL" id="MBB5130395.1"/>
    </source>
</evidence>
<dbReference type="AlphaFoldDB" id="A0A840P2Y3"/>
<accession>A0A840P2Y3</accession>
<dbReference type="PANTHER" id="PTHR30055">
    <property type="entry name" value="HTH-TYPE TRANSCRIPTIONAL REGULATOR RUTR"/>
    <property type="match status" value="1"/>
</dbReference>
<dbReference type="RefSeq" id="WP_185047295.1">
    <property type="nucleotide sequence ID" value="NZ_BAABIX010000051.1"/>
</dbReference>
<proteinExistence type="predicted"/>
<keyword evidence="1 2" id="KW-0238">DNA-binding</keyword>